<sequence length="168" mass="17178">MLFIAPIFLSVLLAGASPARRATCSPQILGASISITNGPLEAGFSSTDSTLVSQPISKAIPEFAVTASNSPGEFMLLKVTDKKLALTNAAHLPFVAPIPSPDSCMQNWAVECSSCGSSGGALIGAGCLVVSQFDGRCLNISLSTTTPVRSPVTLGNCEAIGSSINIYT</sequence>
<reference evidence="2" key="1">
    <citation type="submission" date="2023-03" db="EMBL/GenBank/DDBJ databases">
        <title>Massive genome expansion in bonnet fungi (Mycena s.s.) driven by repeated elements and novel gene families across ecological guilds.</title>
        <authorList>
            <consortium name="Lawrence Berkeley National Laboratory"/>
            <person name="Harder C.B."/>
            <person name="Miyauchi S."/>
            <person name="Viragh M."/>
            <person name="Kuo A."/>
            <person name="Thoen E."/>
            <person name="Andreopoulos B."/>
            <person name="Lu D."/>
            <person name="Skrede I."/>
            <person name="Drula E."/>
            <person name="Henrissat B."/>
            <person name="Morin E."/>
            <person name="Kohler A."/>
            <person name="Barry K."/>
            <person name="LaButti K."/>
            <person name="Morin E."/>
            <person name="Salamov A."/>
            <person name="Lipzen A."/>
            <person name="Mereny Z."/>
            <person name="Hegedus B."/>
            <person name="Baldrian P."/>
            <person name="Stursova M."/>
            <person name="Weitz H."/>
            <person name="Taylor A."/>
            <person name="Grigoriev I.V."/>
            <person name="Nagy L.G."/>
            <person name="Martin F."/>
            <person name="Kauserud H."/>
        </authorList>
    </citation>
    <scope>NUCLEOTIDE SEQUENCE</scope>
    <source>
        <strain evidence="2">9144</strain>
    </source>
</reference>
<dbReference type="Proteomes" id="UP001219525">
    <property type="component" value="Unassembled WGS sequence"/>
</dbReference>
<organism evidence="2 3">
    <name type="scientific">Mycena pura</name>
    <dbReference type="NCBI Taxonomy" id="153505"/>
    <lineage>
        <taxon>Eukaryota</taxon>
        <taxon>Fungi</taxon>
        <taxon>Dikarya</taxon>
        <taxon>Basidiomycota</taxon>
        <taxon>Agaricomycotina</taxon>
        <taxon>Agaricomycetes</taxon>
        <taxon>Agaricomycetidae</taxon>
        <taxon>Agaricales</taxon>
        <taxon>Marasmiineae</taxon>
        <taxon>Mycenaceae</taxon>
        <taxon>Mycena</taxon>
    </lineage>
</organism>
<gene>
    <name evidence="2" type="ORF">GGX14DRAFT_432306</name>
</gene>
<proteinExistence type="predicted"/>
<keyword evidence="3" id="KW-1185">Reference proteome</keyword>
<dbReference type="EMBL" id="JARJCW010000009">
    <property type="protein sequence ID" value="KAJ7220863.1"/>
    <property type="molecule type" value="Genomic_DNA"/>
</dbReference>
<accession>A0AAD6VVD7</accession>
<evidence type="ECO:0000256" key="1">
    <source>
        <dbReference type="SAM" id="SignalP"/>
    </source>
</evidence>
<feature type="non-terminal residue" evidence="2">
    <location>
        <position position="168"/>
    </location>
</feature>
<dbReference type="AlphaFoldDB" id="A0AAD6VVD7"/>
<evidence type="ECO:0008006" key="4">
    <source>
        <dbReference type="Google" id="ProtNLM"/>
    </source>
</evidence>
<keyword evidence="1" id="KW-0732">Signal</keyword>
<feature type="signal peptide" evidence="1">
    <location>
        <begin position="1"/>
        <end position="24"/>
    </location>
</feature>
<evidence type="ECO:0000313" key="3">
    <source>
        <dbReference type="Proteomes" id="UP001219525"/>
    </source>
</evidence>
<feature type="chain" id="PRO_5042135557" description="Cyanovirin-N domain-containing protein" evidence="1">
    <location>
        <begin position="25"/>
        <end position="168"/>
    </location>
</feature>
<evidence type="ECO:0000313" key="2">
    <source>
        <dbReference type="EMBL" id="KAJ7220863.1"/>
    </source>
</evidence>
<comment type="caution">
    <text evidence="2">The sequence shown here is derived from an EMBL/GenBank/DDBJ whole genome shotgun (WGS) entry which is preliminary data.</text>
</comment>
<protein>
    <recommendedName>
        <fullName evidence="4">Cyanovirin-N domain-containing protein</fullName>
    </recommendedName>
</protein>
<name>A0AAD6VVD7_9AGAR</name>